<dbReference type="Pfam" id="PF10150">
    <property type="entry name" value="RNase_E_G"/>
    <property type="match status" value="1"/>
</dbReference>
<evidence type="ECO:0000256" key="1">
    <source>
        <dbReference type="ARBA" id="ARBA00001946"/>
    </source>
</evidence>
<dbReference type="GO" id="GO:0004540">
    <property type="term" value="F:RNA nuclease activity"/>
    <property type="evidence" value="ECO:0007669"/>
    <property type="project" value="InterPro"/>
</dbReference>
<evidence type="ECO:0000256" key="2">
    <source>
        <dbReference type="ARBA" id="ARBA00022723"/>
    </source>
</evidence>
<name>A0A0J8J7W1_9LIST</name>
<dbReference type="Gene3D" id="2.40.50.140">
    <property type="entry name" value="Nucleic acid-binding proteins"/>
    <property type="match status" value="1"/>
</dbReference>
<evidence type="ECO:0000256" key="4">
    <source>
        <dbReference type="ARBA" id="ARBA00022842"/>
    </source>
</evidence>
<dbReference type="PATRIC" id="fig|1430899.3.peg.559"/>
<dbReference type="GO" id="GO:0046872">
    <property type="term" value="F:metal ion binding"/>
    <property type="evidence" value="ECO:0007669"/>
    <property type="project" value="UniProtKB-KW"/>
</dbReference>
<evidence type="ECO:0000259" key="6">
    <source>
        <dbReference type="Pfam" id="PF10150"/>
    </source>
</evidence>
<evidence type="ECO:0000313" key="8">
    <source>
        <dbReference type="Proteomes" id="UP000052258"/>
    </source>
</evidence>
<evidence type="ECO:0000256" key="5">
    <source>
        <dbReference type="ARBA" id="ARBA00022884"/>
    </source>
</evidence>
<dbReference type="PANTHER" id="PTHR30001:SF0">
    <property type="entry name" value="RIBONUCLEASE G"/>
    <property type="match status" value="1"/>
</dbReference>
<dbReference type="EMBL" id="AZHO01000007">
    <property type="protein sequence ID" value="KMT60416.1"/>
    <property type="molecule type" value="Genomic_DNA"/>
</dbReference>
<keyword evidence="2" id="KW-0479">Metal-binding</keyword>
<dbReference type="PANTHER" id="PTHR30001">
    <property type="entry name" value="RIBONUCLEASE"/>
    <property type="match status" value="1"/>
</dbReference>
<comment type="caution">
    <text evidence="7">The sequence shown here is derived from an EMBL/GenBank/DDBJ whole genome shotgun (WGS) entry which is preliminary data.</text>
</comment>
<evidence type="ECO:0000313" key="7">
    <source>
        <dbReference type="EMBL" id="KMT60416.1"/>
    </source>
</evidence>
<dbReference type="GO" id="GO:0003723">
    <property type="term" value="F:RNA binding"/>
    <property type="evidence" value="ECO:0007669"/>
    <property type="project" value="UniProtKB-KW"/>
</dbReference>
<dbReference type="InterPro" id="IPR019307">
    <property type="entry name" value="RNA-bd_AU-1/RNase_E/G"/>
</dbReference>
<dbReference type="GO" id="GO:0016787">
    <property type="term" value="F:hydrolase activity"/>
    <property type="evidence" value="ECO:0007669"/>
    <property type="project" value="UniProtKB-KW"/>
</dbReference>
<keyword evidence="8" id="KW-1185">Reference proteome</keyword>
<evidence type="ECO:0000256" key="3">
    <source>
        <dbReference type="ARBA" id="ARBA00022801"/>
    </source>
</evidence>
<sequence>MPQLIVNAKNTEKRIAVIENKQLIDFELFRPSEKAQVGHIYLAQIEKIDKKIDAAFVNLGQEKGFLHLKDLPASFVNTQGARLLVQVNRMGTKTKLPLVTGIIELSNAYFVYMKGKSYISVSKRIEEQEKIKLTEIMSGFLEPEESIIIRSEAINLDKEALLHHFKELQQQFSNLVQLSLNKKQPGLIYASEDLFFEKVNRFIHDYQTDDVVSDVSFPFATKILRDDDIFETFQINTNITKLFQPVVHLKNGSSLYIEKTEAMWVIDVNSGRFSGDFEKERTVAKINLEAVPEILRQIRLRQISGFIVIDFIGGMSDKNHDKLLLEMENGVRAERITTQVAGFSKTGLMQLTRRKKEASLLEVTSETCPSCNGRGHVNSSLTLAYELERELRTHDLSSLNFILIITTESVLSAFLDLGVLDEAPIDWEIAEEAIPFYQIARVE</sequence>
<keyword evidence="3" id="KW-0378">Hydrolase</keyword>
<keyword evidence="5" id="KW-0694">RNA-binding</keyword>
<dbReference type="Proteomes" id="UP000052258">
    <property type="component" value="Unassembled WGS sequence"/>
</dbReference>
<dbReference type="RefSeq" id="WP_059139886.1">
    <property type="nucleotide sequence ID" value="NZ_KQ130610.1"/>
</dbReference>
<comment type="cofactor">
    <cofactor evidence="1">
        <name>Mg(2+)</name>
        <dbReference type="ChEBI" id="CHEBI:18420"/>
    </cofactor>
</comment>
<dbReference type="GO" id="GO:0006364">
    <property type="term" value="P:rRNA processing"/>
    <property type="evidence" value="ECO:0007669"/>
    <property type="project" value="TreeGrafter"/>
</dbReference>
<dbReference type="InterPro" id="IPR012340">
    <property type="entry name" value="NA-bd_OB-fold"/>
</dbReference>
<reference evidence="7 8" key="1">
    <citation type="journal article" date="2015" name="Genome Biol. Evol.">
        <title>Comparative Genomics of Listeria Sensu Lato: Genus-Wide Differences in Evolutionary Dynamics and the Progressive Gain of Complex, Potentially Pathogenicity-Related Traits through Lateral Gene Transfer.</title>
        <authorList>
            <person name="Chiara M."/>
            <person name="Caruso M."/>
            <person name="D'Erchia A.M."/>
            <person name="Manzari C."/>
            <person name="Fraccalvieri R."/>
            <person name="Goffredo E."/>
            <person name="Latorre L."/>
            <person name="Miccolupo A."/>
            <person name="Padalino I."/>
            <person name="Santagada G."/>
            <person name="Chiocco D."/>
            <person name="Pesole G."/>
            <person name="Horner D.S."/>
            <person name="Parisi A."/>
        </authorList>
    </citation>
    <scope>NUCLEOTIDE SEQUENCE [LARGE SCALE GENOMIC DNA]</scope>
    <source>
        <strain evidence="7 8">1991</strain>
    </source>
</reference>
<proteinExistence type="predicted"/>
<dbReference type="AlphaFoldDB" id="A0A0J8J7W1"/>
<dbReference type="InterPro" id="IPR004659">
    <property type="entry name" value="RNase_E/G"/>
</dbReference>
<feature type="domain" description="RNA-binding protein AU-1/Ribonuclease E/G" evidence="6">
    <location>
        <begin position="106"/>
        <end position="355"/>
    </location>
</feature>
<accession>A0A0J8J7W1</accession>
<keyword evidence="4" id="KW-0460">Magnesium</keyword>
<dbReference type="GO" id="GO:0005737">
    <property type="term" value="C:cytoplasm"/>
    <property type="evidence" value="ECO:0007669"/>
    <property type="project" value="TreeGrafter"/>
</dbReference>
<gene>
    <name evidence="7" type="ORF">X560_0544</name>
</gene>
<organism evidence="7 8">
    <name type="scientific">Listeria fleischmannii 1991</name>
    <dbReference type="NCBI Taxonomy" id="1430899"/>
    <lineage>
        <taxon>Bacteria</taxon>
        <taxon>Bacillati</taxon>
        <taxon>Bacillota</taxon>
        <taxon>Bacilli</taxon>
        <taxon>Bacillales</taxon>
        <taxon>Listeriaceae</taxon>
        <taxon>Listeria</taxon>
    </lineage>
</organism>
<protein>
    <submittedName>
        <fullName evidence="7">Ribonuclease</fullName>
    </submittedName>
</protein>
<dbReference type="CDD" id="cd04453">
    <property type="entry name" value="S1_RNase_E"/>
    <property type="match status" value="1"/>
</dbReference>